<dbReference type="PIRSF" id="PIRSF000102">
    <property type="entry name" value="Lac_mal_DH"/>
    <property type="match status" value="1"/>
</dbReference>
<dbReference type="InterPro" id="IPR001252">
    <property type="entry name" value="Malate_DH_AS"/>
</dbReference>
<comment type="subunit">
    <text evidence="2">Homodimer.</text>
</comment>
<dbReference type="GO" id="GO:0030060">
    <property type="term" value="F:L-malate dehydrogenase (NAD+) activity"/>
    <property type="evidence" value="ECO:0007669"/>
    <property type="project" value="UniProtKB-EC"/>
</dbReference>
<evidence type="ECO:0000256" key="10">
    <source>
        <dbReference type="PIRSR" id="PIRSR000102-3"/>
    </source>
</evidence>
<dbReference type="AlphaFoldDB" id="A0A6N2L3J4"/>
<dbReference type="CDD" id="cd01337">
    <property type="entry name" value="MDH_glyoxysomal_mitochondrial"/>
    <property type="match status" value="1"/>
</dbReference>
<dbReference type="PANTHER" id="PTHR11540">
    <property type="entry name" value="MALATE AND LACTATE DEHYDROGENASE"/>
    <property type="match status" value="1"/>
</dbReference>
<dbReference type="GO" id="GO:0006099">
    <property type="term" value="P:tricarboxylic acid cycle"/>
    <property type="evidence" value="ECO:0007669"/>
    <property type="project" value="UniProtKB-KW"/>
</dbReference>
<feature type="binding site" evidence="9">
    <location>
        <position position="119"/>
    </location>
    <ligand>
        <name>substrate</name>
    </ligand>
</feature>
<feature type="domain" description="Lactate/malate dehydrogenase N-terminal" evidence="13">
    <location>
        <begin position="41"/>
        <end position="183"/>
    </location>
</feature>
<evidence type="ECO:0000256" key="6">
    <source>
        <dbReference type="ARBA" id="ARBA00023027"/>
    </source>
</evidence>
<dbReference type="NCBIfam" id="TIGR01772">
    <property type="entry name" value="MDH_euk_gproteo"/>
    <property type="match status" value="1"/>
</dbReference>
<feature type="binding site" evidence="10">
    <location>
        <position position="72"/>
    </location>
    <ligand>
        <name>NAD(+)</name>
        <dbReference type="ChEBI" id="CHEBI:57540"/>
    </ligand>
</feature>
<evidence type="ECO:0000256" key="11">
    <source>
        <dbReference type="RuleBase" id="RU003369"/>
    </source>
</evidence>
<organism evidence="15">
    <name type="scientific">Salix viminalis</name>
    <name type="common">Common osier</name>
    <name type="synonym">Basket willow</name>
    <dbReference type="NCBI Taxonomy" id="40686"/>
    <lineage>
        <taxon>Eukaryota</taxon>
        <taxon>Viridiplantae</taxon>
        <taxon>Streptophyta</taxon>
        <taxon>Embryophyta</taxon>
        <taxon>Tracheophyta</taxon>
        <taxon>Spermatophyta</taxon>
        <taxon>Magnoliopsida</taxon>
        <taxon>eudicotyledons</taxon>
        <taxon>Gunneridae</taxon>
        <taxon>Pentapetalae</taxon>
        <taxon>rosids</taxon>
        <taxon>fabids</taxon>
        <taxon>Malpighiales</taxon>
        <taxon>Salicaceae</taxon>
        <taxon>Saliceae</taxon>
        <taxon>Salix</taxon>
    </lineage>
</organism>
<proteinExistence type="inferred from homology"/>
<dbReference type="GO" id="GO:0009507">
    <property type="term" value="C:chloroplast"/>
    <property type="evidence" value="ECO:0007669"/>
    <property type="project" value="TreeGrafter"/>
</dbReference>
<dbReference type="PANTHER" id="PTHR11540:SF52">
    <property type="entry name" value="MALATE DEHYDROGENASE 2, PEROXISOMAL"/>
    <property type="match status" value="1"/>
</dbReference>
<feature type="domain" description="Lactate/malate dehydrogenase C-terminal" evidence="14">
    <location>
        <begin position="302"/>
        <end position="383"/>
    </location>
</feature>
<dbReference type="GO" id="GO:0006108">
    <property type="term" value="P:malate metabolic process"/>
    <property type="evidence" value="ECO:0007669"/>
    <property type="project" value="InterPro"/>
</dbReference>
<evidence type="ECO:0000256" key="12">
    <source>
        <dbReference type="RuleBase" id="RU003405"/>
    </source>
</evidence>
<feature type="binding site" evidence="10">
    <location>
        <begin position="46"/>
        <end position="52"/>
    </location>
    <ligand>
        <name>NAD(+)</name>
        <dbReference type="ChEBI" id="CHEBI:57540"/>
    </ligand>
</feature>
<dbReference type="InterPro" id="IPR036291">
    <property type="entry name" value="NAD(P)-bd_dom_sf"/>
</dbReference>
<protein>
    <recommendedName>
        <fullName evidence="3 12">Malate dehydrogenase</fullName>
        <ecNumber evidence="3 12">1.1.1.37</ecNumber>
    </recommendedName>
</protein>
<dbReference type="InterPro" id="IPR001557">
    <property type="entry name" value="L-lactate/malate_DH"/>
</dbReference>
<evidence type="ECO:0000256" key="2">
    <source>
        <dbReference type="ARBA" id="ARBA00011738"/>
    </source>
</evidence>
<evidence type="ECO:0000256" key="5">
    <source>
        <dbReference type="ARBA" id="ARBA00023002"/>
    </source>
</evidence>
<accession>A0A6N2L3J4</accession>
<feature type="binding site" evidence="10">
    <location>
        <position position="132"/>
    </location>
    <ligand>
        <name>NAD(+)</name>
        <dbReference type="ChEBI" id="CHEBI:57540"/>
    </ligand>
</feature>
<dbReference type="SUPFAM" id="SSF56327">
    <property type="entry name" value="LDH C-terminal domain-like"/>
    <property type="match status" value="1"/>
</dbReference>
<sequence>MASQRIARISAHLQPPNSQMEESCVLKRTDCRAKGGAPGFKVAILGAAGGIGQPLAMLMKMNPLVSVLHLYDVVNAPGVTADISHMDTGAVVRGFLGQPQLESALTGMDLVVIPAGVPRKPGMTRDDLFKINAGIVRTLCEGVAKCCPNAIVNLISNPVNSTVPIAAEVFKKAGTYDPKRLLGVTMLDVVRANTFVAEVLGLDPREVDVPVVGGHAGVTILPLLSQAKPPSSFTPEETEYLTKRIQDGGTEVVQAKAGAGSATLSMVSQSIPSFVHSPTLIAKMNDKTSNLVDKLDQNEDKAYAAVKFADACLRGLRGDAGVVECAFVASEVTELPFFATKVRLGRRGAEEVYQLGPLNEYERVGLQKAKNELAESIQKGISFIRK</sequence>
<feature type="domain" description="Lactate/malate dehydrogenase C-terminal" evidence="14">
    <location>
        <begin position="185"/>
        <end position="271"/>
    </location>
</feature>
<dbReference type="FunFam" id="3.40.50.720:FF:000013">
    <property type="entry name" value="Malate dehydrogenase"/>
    <property type="match status" value="1"/>
</dbReference>
<feature type="binding site" evidence="10">
    <location>
        <begin position="155"/>
        <end position="157"/>
    </location>
    <ligand>
        <name>NAD(+)</name>
        <dbReference type="ChEBI" id="CHEBI:57540"/>
    </ligand>
</feature>
<evidence type="ECO:0000256" key="9">
    <source>
        <dbReference type="PIRSR" id="PIRSR000102-2"/>
    </source>
</evidence>
<feature type="active site" description="Proton acceptor" evidence="8">
    <location>
        <position position="215"/>
    </location>
</feature>
<feature type="binding site" evidence="9">
    <location>
        <position position="191"/>
    </location>
    <ligand>
        <name>substrate</name>
    </ligand>
</feature>
<dbReference type="InterPro" id="IPR010097">
    <property type="entry name" value="Malate_DH_type1"/>
</dbReference>
<dbReference type="InterPro" id="IPR022383">
    <property type="entry name" value="Lactate/malate_DH_C"/>
</dbReference>
<dbReference type="InterPro" id="IPR015955">
    <property type="entry name" value="Lactate_DH/Glyco_Ohase_4_C"/>
</dbReference>
<evidence type="ECO:0000259" key="13">
    <source>
        <dbReference type="Pfam" id="PF00056"/>
    </source>
</evidence>
<keyword evidence="5 11" id="KW-0560">Oxidoreductase</keyword>
<dbReference type="EC" id="1.1.1.37" evidence="3 12"/>
<evidence type="ECO:0000259" key="14">
    <source>
        <dbReference type="Pfam" id="PF02866"/>
    </source>
</evidence>
<evidence type="ECO:0000313" key="15">
    <source>
        <dbReference type="EMBL" id="VFU35475.1"/>
    </source>
</evidence>
<feature type="binding site" evidence="9">
    <location>
        <position position="125"/>
    </location>
    <ligand>
        <name>substrate</name>
    </ligand>
</feature>
<reference evidence="15" key="1">
    <citation type="submission" date="2019-03" db="EMBL/GenBank/DDBJ databases">
        <authorList>
            <person name="Mank J."/>
            <person name="Almeida P."/>
        </authorList>
    </citation>
    <scope>NUCLEOTIDE SEQUENCE</scope>
    <source>
        <strain evidence="15">78183</strain>
    </source>
</reference>
<dbReference type="Gene3D" id="3.90.110.10">
    <property type="entry name" value="Lactate dehydrogenase/glycoside hydrolase, family 4, C-terminal"/>
    <property type="match status" value="1"/>
</dbReference>
<keyword evidence="4 12" id="KW-0816">Tricarboxylic acid cycle</keyword>
<evidence type="ECO:0000256" key="1">
    <source>
        <dbReference type="ARBA" id="ARBA00008824"/>
    </source>
</evidence>
<dbReference type="PROSITE" id="PS00068">
    <property type="entry name" value="MDH"/>
    <property type="match status" value="1"/>
</dbReference>
<evidence type="ECO:0000256" key="4">
    <source>
        <dbReference type="ARBA" id="ARBA00022532"/>
    </source>
</evidence>
<comment type="catalytic activity">
    <reaction evidence="7 12">
        <text>(S)-malate + NAD(+) = oxaloacetate + NADH + H(+)</text>
        <dbReference type="Rhea" id="RHEA:21432"/>
        <dbReference type="ChEBI" id="CHEBI:15378"/>
        <dbReference type="ChEBI" id="CHEBI:15589"/>
        <dbReference type="ChEBI" id="CHEBI:16452"/>
        <dbReference type="ChEBI" id="CHEBI:57540"/>
        <dbReference type="ChEBI" id="CHEBI:57945"/>
        <dbReference type="EC" id="1.1.1.37"/>
    </reaction>
</comment>
<evidence type="ECO:0000256" key="3">
    <source>
        <dbReference type="ARBA" id="ARBA00012995"/>
    </source>
</evidence>
<dbReference type="InterPro" id="IPR001236">
    <property type="entry name" value="Lactate/malate_DH_N"/>
</dbReference>
<gene>
    <name evidence="15" type="ORF">SVIM_LOCUS176279</name>
</gene>
<dbReference type="EMBL" id="CAADRP010001112">
    <property type="protein sequence ID" value="VFU35475.1"/>
    <property type="molecule type" value="Genomic_DNA"/>
</dbReference>
<keyword evidence="6 10" id="KW-0520">NAD</keyword>
<feature type="binding site" evidence="9">
    <location>
        <position position="157"/>
    </location>
    <ligand>
        <name>substrate</name>
    </ligand>
</feature>
<dbReference type="Gene3D" id="3.40.50.720">
    <property type="entry name" value="NAD(P)-binding Rossmann-like Domain"/>
    <property type="match status" value="1"/>
</dbReference>
<evidence type="ECO:0000256" key="7">
    <source>
        <dbReference type="ARBA" id="ARBA00048313"/>
    </source>
</evidence>
<comment type="similarity">
    <text evidence="1">Belongs to the LDH/MDH superfamily. MDH type 1 family.</text>
</comment>
<feature type="binding site" evidence="10">
    <location>
        <position position="266"/>
    </location>
    <ligand>
        <name>NAD(+)</name>
        <dbReference type="ChEBI" id="CHEBI:57540"/>
    </ligand>
</feature>
<evidence type="ECO:0000256" key="8">
    <source>
        <dbReference type="PIRSR" id="PIRSR000102-1"/>
    </source>
</evidence>
<dbReference type="Pfam" id="PF00056">
    <property type="entry name" value="Ldh_1_N"/>
    <property type="match status" value="1"/>
</dbReference>
<name>A0A6N2L3J4_SALVM</name>
<dbReference type="SUPFAM" id="SSF51735">
    <property type="entry name" value="NAD(P)-binding Rossmann-fold domains"/>
    <property type="match status" value="1"/>
</dbReference>
<dbReference type="Pfam" id="PF02866">
    <property type="entry name" value="Ldh_1_C"/>
    <property type="match status" value="2"/>
</dbReference>